<organism evidence="1 2">
    <name type="scientific">Streptomyces citrinus</name>
    <dbReference type="NCBI Taxonomy" id="3118173"/>
    <lineage>
        <taxon>Bacteria</taxon>
        <taxon>Bacillati</taxon>
        <taxon>Actinomycetota</taxon>
        <taxon>Actinomycetes</taxon>
        <taxon>Kitasatosporales</taxon>
        <taxon>Streptomycetaceae</taxon>
        <taxon>Streptomyces</taxon>
    </lineage>
</organism>
<accession>A0ACD5ANX7</accession>
<gene>
    <name evidence="1" type="ORF">V2W30_38975</name>
</gene>
<sequence length="175" mass="18390">MTTSDTADLAVEVSGLLGVVRGRAHGRMLSGLVSTSQMRALLVLGRLEGGNQRALGEALGSSPPATSRLCDRLEAAGLLERRLSETSRREFQLFLSARGRVLLDEVRAAEVEEVRTMLDAMPTHALGQLAEGLAAFRDAAAAVVDGAGMAARRAESCADRTGGADQGHLRIARPA</sequence>
<dbReference type="EMBL" id="CP146022">
    <property type="protein sequence ID" value="WWQ68733.1"/>
    <property type="molecule type" value="Genomic_DNA"/>
</dbReference>
<evidence type="ECO:0000313" key="1">
    <source>
        <dbReference type="EMBL" id="WWQ68733.1"/>
    </source>
</evidence>
<dbReference type="Proteomes" id="UP001432251">
    <property type="component" value="Chromosome"/>
</dbReference>
<reference evidence="1" key="1">
    <citation type="journal article" date="2025" name="Int. J. Syst. Evol. Microbiol.">
        <title>Streptomyces citrinus sp. nov., with yellow diffusible pigment.</title>
        <authorList>
            <person name="He Y."/>
            <person name="Yang E."/>
            <person name="Xu J."/>
            <person name="Sun Y."/>
            <person name="Sun L."/>
        </authorList>
    </citation>
    <scope>NUCLEOTIDE SEQUENCE</scope>
    <source>
        <strain evidence="1">Q6</strain>
    </source>
</reference>
<protein>
    <submittedName>
        <fullName evidence="1">MarR family transcriptional regulator</fullName>
    </submittedName>
</protein>
<evidence type="ECO:0000313" key="2">
    <source>
        <dbReference type="Proteomes" id="UP001432251"/>
    </source>
</evidence>
<name>A0ACD5ANX7_9ACTN</name>
<keyword evidence="2" id="KW-1185">Reference proteome</keyword>
<proteinExistence type="predicted"/>